<dbReference type="GO" id="GO:0005524">
    <property type="term" value="F:ATP binding"/>
    <property type="evidence" value="ECO:0007669"/>
    <property type="project" value="InterPro"/>
</dbReference>
<dbReference type="OrthoDB" id="8954335at2759"/>
<name>A0A8B6GSB3_MYTGA</name>
<evidence type="ECO:0000313" key="3">
    <source>
        <dbReference type="EMBL" id="VDI68193.1"/>
    </source>
</evidence>
<dbReference type="SUPFAM" id="SSF52540">
    <property type="entry name" value="P-loop containing nucleoside triphosphate hydrolases"/>
    <property type="match status" value="1"/>
</dbReference>
<dbReference type="GO" id="GO:0004672">
    <property type="term" value="F:protein kinase activity"/>
    <property type="evidence" value="ECO:0007669"/>
    <property type="project" value="InterPro"/>
</dbReference>
<proteinExistence type="predicted"/>
<feature type="domain" description="Protein kinase" evidence="2">
    <location>
        <begin position="1294"/>
        <end position="1605"/>
    </location>
</feature>
<feature type="coiled-coil region" evidence="1">
    <location>
        <begin position="964"/>
        <end position="998"/>
    </location>
</feature>
<dbReference type="Gene3D" id="3.40.50.300">
    <property type="entry name" value="P-loop containing nucleotide triphosphate hydrolases"/>
    <property type="match status" value="1"/>
</dbReference>
<gene>
    <name evidence="3" type="ORF">MGAL_10B027768</name>
</gene>
<comment type="caution">
    <text evidence="3">The sequence shown here is derived from an EMBL/GenBank/DDBJ whole genome shotgun (WGS) entry which is preliminary data.</text>
</comment>
<dbReference type="InterPro" id="IPR025398">
    <property type="entry name" value="DUF4371"/>
</dbReference>
<evidence type="ECO:0000256" key="1">
    <source>
        <dbReference type="SAM" id="Coils"/>
    </source>
</evidence>
<dbReference type="SUPFAM" id="SSF53098">
    <property type="entry name" value="Ribonuclease H-like"/>
    <property type="match status" value="1"/>
</dbReference>
<dbReference type="Pfam" id="PF00069">
    <property type="entry name" value="Pkinase"/>
    <property type="match status" value="1"/>
</dbReference>
<dbReference type="InterPro" id="IPR000719">
    <property type="entry name" value="Prot_kinase_dom"/>
</dbReference>
<dbReference type="PANTHER" id="PTHR26392">
    <property type="entry name" value="MITOGEN-ACTIVATED PROTEIN KINASE KINASE KINASE 7-RELATED"/>
    <property type="match status" value="1"/>
</dbReference>
<dbReference type="InterPro" id="IPR012337">
    <property type="entry name" value="RNaseH-like_sf"/>
</dbReference>
<dbReference type="Pfam" id="PF14291">
    <property type="entry name" value="DUF4371"/>
    <property type="match status" value="1"/>
</dbReference>
<keyword evidence="1" id="KW-0175">Coiled coil</keyword>
<accession>A0A8B6GSB3</accession>
<dbReference type="Gene3D" id="1.10.510.10">
    <property type="entry name" value="Transferase(Phosphotransferase) domain 1"/>
    <property type="match status" value="1"/>
</dbReference>
<keyword evidence="4" id="KW-1185">Reference proteome</keyword>
<dbReference type="SMART" id="SM00220">
    <property type="entry name" value="S_TKc"/>
    <property type="match status" value="1"/>
</dbReference>
<protein>
    <recommendedName>
        <fullName evidence="2">Protein kinase domain-containing protein</fullName>
    </recommendedName>
</protein>
<sequence length="1605" mass="185208">MLTFMPPKQQKISLQFVREVNRTFTLRSASYENRVAKNRAILISIIDIIVVLGQRNIALRGNWDRELKKEDGNFQFFIDWKSTYDLTLKEHLETASRSLRYLSPKVQNELIQCCELEIRERLIDNCKKSKFFAVCADETTDVSVKEQLSICVRYVDSDTNDIREDFLGFVEPGQVDAEHISKAILENLQNWGLNLVNLRGQGYDGASVMSGVVSGVQQRIKEQCPNAPYVHCKSHNLNLVVTDSCKNVRQVRNLMASVGQMTWFLCASYKRKEILKSFTGDKDLLNELLEGVDSDGDNIDVSLLKKGGDLSVAKLCETRWTARVDAVSSLMAQYQSVHSAISKIETVSSADARTNAAGFRRLLEDSEFIIAIVVAQFVLSLLKPLTLFLQKTDCNMVTAFDEANGLIKILGEKRNDEQFNQLFSRAKRIADRLEVDLRPKRRVGRQVHRENAALESDPTSHWRINLFFPFIDHVISELQRRFPNDLKTQMMGYYLIPKHLHSLTPDIITKICDAFEADLSNKNDFIAEVERWRIRVDVHSAGDGYRIPHSQTNQVRPDLRGDNLLNKQRNMANLDDDEIDKLKLPAAVKLAKQREIDIAGLRDLEEIKCQLKKYLLTDRRNRESVIQELMVAAEEDSKVRHELMEIYEKTIKSLDFYSHEDPLIRSVSKGYRNINVLKMLLKQKGKLDGKISRCPVLVLGDTGAGKSSFINLLLGQEVFPCSLLSNTSVICEISYSELPYATLYPHEDEGDTVQPESISSESERMEDFNFTRLSQLVQQRDEEKKRSSFQKAEIGFPLPILKTGLIIVDSPGVGDTPEMTKLVLDYIMEASAFVFIINTIDGVQITRLEMLLAEIADRVMTENKYYKQDCTLFVCNKWDQVPIDERDSVREDALKKLKKVWIGFQPSHLYTLSTKEALWIQKDGLIVGRFEKILQGIINLLPPSREQLLTTSTGKLFDFLNNCMTCIENNIQKSTISVEEAERQQTEVNTRMKALKAEVNEFFDHQKSGLKSNLSKIAESLSKYLRTEDVKKDLGNFKATDPEFYQKNFQDVSVIIRSRVYDGISKHMKTWEEDQKQLEDIGKQLLKKFNEKFPDFEAQLFRVEKLFRNTWRGDTGETESPMDEKIPLVPDIITDRYTNLNLGLKVILSVALTPVFLIGAIVRLPYWGLRHLGNVIKNEMLHRSFEKGNDKDKVIKEYTQNVINKMTEKMVIDACFGSQLSILYHYIDHQKQKVIEQIDRKLAMLNESAFDHSEPFNATWHASMATVEVLLKNVEYFNMMFLPQNLHFESLDRFEVTDVLSEGVVTKIVLARDTKKNNEMIAIRQTQMSINIDMIKQYQKEERYYRKTNTSKHDKRQIIIVDTFVKHDMHVWQCFPRPRQSLRQFIKEKQYKDYDDTKLKFYYKTLSQVTKGLKYLHERGMVHIDLCQDTIMIDKDGKVVLVNISCPTLLDKSLFSPDITSVADYVHFSADIMTHTDMTVYEKKHDIYSLGILMWELWSQENAFSRQIKQHSITNLRHFSEYLRGVDIQSCLPSVSKDESITSLVKTWHDVMSHCLELKDELTAAKWLDSFTYDLECSEFSQSYTGIDNLEISPHIYSRMTQAAM</sequence>
<dbReference type="Pfam" id="PF00350">
    <property type="entry name" value="Dynamin_N"/>
    <property type="match status" value="1"/>
</dbReference>
<dbReference type="InterPro" id="IPR045063">
    <property type="entry name" value="Dynamin_N"/>
</dbReference>
<dbReference type="EMBL" id="UYJE01008885">
    <property type="protein sequence ID" value="VDI68193.1"/>
    <property type="molecule type" value="Genomic_DNA"/>
</dbReference>
<organism evidence="3 4">
    <name type="scientific">Mytilus galloprovincialis</name>
    <name type="common">Mediterranean mussel</name>
    <dbReference type="NCBI Taxonomy" id="29158"/>
    <lineage>
        <taxon>Eukaryota</taxon>
        <taxon>Metazoa</taxon>
        <taxon>Spiralia</taxon>
        <taxon>Lophotrochozoa</taxon>
        <taxon>Mollusca</taxon>
        <taxon>Bivalvia</taxon>
        <taxon>Autobranchia</taxon>
        <taxon>Pteriomorphia</taxon>
        <taxon>Mytilida</taxon>
        <taxon>Mytiloidea</taxon>
        <taxon>Mytilidae</taxon>
        <taxon>Mytilinae</taxon>
        <taxon>Mytilus</taxon>
    </lineage>
</organism>
<evidence type="ECO:0000313" key="4">
    <source>
        <dbReference type="Proteomes" id="UP000596742"/>
    </source>
</evidence>
<evidence type="ECO:0000259" key="2">
    <source>
        <dbReference type="PROSITE" id="PS50011"/>
    </source>
</evidence>
<dbReference type="InterPro" id="IPR027417">
    <property type="entry name" value="P-loop_NTPase"/>
</dbReference>
<reference evidence="3" key="1">
    <citation type="submission" date="2018-11" db="EMBL/GenBank/DDBJ databases">
        <authorList>
            <person name="Alioto T."/>
            <person name="Alioto T."/>
        </authorList>
    </citation>
    <scope>NUCLEOTIDE SEQUENCE</scope>
</reference>
<dbReference type="PROSITE" id="PS50011">
    <property type="entry name" value="PROTEIN_KINASE_DOM"/>
    <property type="match status" value="1"/>
</dbReference>
<dbReference type="SUPFAM" id="SSF56112">
    <property type="entry name" value="Protein kinase-like (PK-like)"/>
    <property type="match status" value="1"/>
</dbReference>
<dbReference type="Proteomes" id="UP000596742">
    <property type="component" value="Unassembled WGS sequence"/>
</dbReference>
<dbReference type="PANTHER" id="PTHR26392:SF92">
    <property type="entry name" value="PROTEIN KINASE DOMAIN-CONTAINING PROTEIN"/>
    <property type="match status" value="1"/>
</dbReference>
<dbReference type="InterPro" id="IPR011009">
    <property type="entry name" value="Kinase-like_dom_sf"/>
</dbReference>